<comment type="pathway">
    <text evidence="3">Lipid metabolism; fatty acid metabolism.</text>
</comment>
<dbReference type="OMA" id="DPHYMSC"/>
<dbReference type="AlphaFoldDB" id="H3AJH1"/>
<reference evidence="12" key="2">
    <citation type="submission" date="2025-08" db="UniProtKB">
        <authorList>
            <consortium name="Ensembl"/>
        </authorList>
    </citation>
    <scope>IDENTIFICATION</scope>
</reference>
<dbReference type="GO" id="GO:0005829">
    <property type="term" value="C:cytosol"/>
    <property type="evidence" value="ECO:0007669"/>
    <property type="project" value="TreeGrafter"/>
</dbReference>
<evidence type="ECO:0000256" key="1">
    <source>
        <dbReference type="ARBA" id="ARBA00000295"/>
    </source>
</evidence>
<feature type="domain" description="START" evidence="10">
    <location>
        <begin position="390"/>
        <end position="536"/>
    </location>
</feature>
<dbReference type="Gene3D" id="3.10.129.10">
    <property type="entry name" value="Hotdog Thioesterase"/>
    <property type="match status" value="2"/>
</dbReference>
<evidence type="ECO:0000256" key="2">
    <source>
        <dbReference type="ARBA" id="ARBA00004496"/>
    </source>
</evidence>
<reference evidence="13" key="1">
    <citation type="submission" date="2011-08" db="EMBL/GenBank/DDBJ databases">
        <title>The draft genome of Latimeria chalumnae.</title>
        <authorList>
            <person name="Di Palma F."/>
            <person name="Alfoldi J."/>
            <person name="Johnson J."/>
            <person name="Berlin A."/>
            <person name="Gnerre S."/>
            <person name="Jaffe D."/>
            <person name="MacCallum I."/>
            <person name="Young S."/>
            <person name="Walker B.J."/>
            <person name="Lander E."/>
            <person name="Lindblad-Toh K."/>
        </authorList>
    </citation>
    <scope>NUCLEOTIDE SEQUENCE [LARGE SCALE GENOMIC DNA]</scope>
    <source>
        <strain evidence="13">Wild caught</strain>
    </source>
</reference>
<dbReference type="HOGENOM" id="CLU_035725_0_0_1"/>
<accession>H3AJH1</accession>
<dbReference type="PANTHER" id="PTHR11049:SF3">
    <property type="entry name" value="ACETYL-COENZYME A THIOESTERASE"/>
    <property type="match status" value="1"/>
</dbReference>
<dbReference type="InterPro" id="IPR033120">
    <property type="entry name" value="HOTDOG_ACOT"/>
</dbReference>
<sequence>MNSEEKCSQAQEIMAKADAVQIVCLEEREKIEVEMCQSVLPCHANPRSELSAGQLLKWIDTTACLAAEKHAGLPCVTASMDDIQFEQTVRVGQIINIKAKVNRAFNTSMEVGIKVTVQDIITGIQSRVCVAFSTFVAKPVRNQKVCLKPVKLESAQDHLEYGLASERRRLRLQHDHVFSNLMQDTHRLDDMNYDETSVISTERTCVQSIELVLPPHANHHGNTFGGQIMAWMETVATMAASRLCCKHPVLESVDMFKFRGPSNVGDRLVFKAIVNNTFQKSLEVGVRVEAYNCEEWALGRARHINSAFVIYSALNEKGDPYTFPNVKPKTKDGLRRYMGAIARRRIRLARKYILACDEEGSLSVSWDKSNQAYLCYNNVAALTTLAAKGGWEMTSSLDSIKVSMLDDHGTLSVKVEMQVELPSFQTYFLLSDLSLRPSWDKHYLTCEAVEIVDEDEKIFHIQCPAVNEGQIRDFVVLLSRRQPLGVGEPYIIALRSVTLPSVPPVPHCTRSEVLCAGFLIYSNSDGTCKVSYYNQVTSGTLPYIAGDLAGWSKSVQETATSCVRFLENIEFQNTAF</sequence>
<evidence type="ECO:0000259" key="11">
    <source>
        <dbReference type="PROSITE" id="PS51770"/>
    </source>
</evidence>
<dbReference type="EMBL" id="AFYH01161072">
    <property type="status" value="NOT_ANNOTATED_CDS"/>
    <property type="molecule type" value="Genomic_DNA"/>
</dbReference>
<dbReference type="OrthoDB" id="3184331at2759"/>
<dbReference type="SUPFAM" id="SSF54637">
    <property type="entry name" value="Thioesterase/thiol ester dehydrase-isomerase"/>
    <property type="match status" value="2"/>
</dbReference>
<dbReference type="GeneID" id="102361204"/>
<dbReference type="GO" id="GO:0006631">
    <property type="term" value="P:fatty acid metabolic process"/>
    <property type="evidence" value="ECO:0007669"/>
    <property type="project" value="UniProtKB-UniPathway"/>
</dbReference>
<keyword evidence="4" id="KW-0719">Serine esterase</keyword>
<dbReference type="PROSITE" id="PS50848">
    <property type="entry name" value="START"/>
    <property type="match status" value="1"/>
</dbReference>
<evidence type="ECO:0000256" key="6">
    <source>
        <dbReference type="ARBA" id="ARBA00022737"/>
    </source>
</evidence>
<protein>
    <submittedName>
        <fullName evidence="12">Acyl-CoA thioesterase 12</fullName>
    </submittedName>
</protein>
<dbReference type="STRING" id="7897.ENSLACP00000009792"/>
<dbReference type="EMBL" id="AFYH01161069">
    <property type="status" value="NOT_ANNOTATED_CDS"/>
    <property type="molecule type" value="Genomic_DNA"/>
</dbReference>
<dbReference type="EMBL" id="AFYH01161071">
    <property type="status" value="NOT_ANNOTATED_CDS"/>
    <property type="molecule type" value="Genomic_DNA"/>
</dbReference>
<evidence type="ECO:0000256" key="9">
    <source>
        <dbReference type="ARBA" id="ARBA00023098"/>
    </source>
</evidence>
<evidence type="ECO:0000313" key="13">
    <source>
        <dbReference type="Proteomes" id="UP000008672"/>
    </source>
</evidence>
<evidence type="ECO:0000256" key="3">
    <source>
        <dbReference type="ARBA" id="ARBA00004872"/>
    </source>
</evidence>
<dbReference type="EMBL" id="AFYH01161073">
    <property type="status" value="NOT_ANNOTATED_CDS"/>
    <property type="molecule type" value="Genomic_DNA"/>
</dbReference>
<dbReference type="InterPro" id="IPR002913">
    <property type="entry name" value="START_lipid-bd_dom"/>
</dbReference>
<keyword evidence="13" id="KW-1185">Reference proteome</keyword>
<evidence type="ECO:0000313" key="12">
    <source>
        <dbReference type="Ensembl" id="ENSLACP00000009792.2"/>
    </source>
</evidence>
<gene>
    <name evidence="12" type="primary">ACOT12</name>
</gene>
<dbReference type="SUPFAM" id="SSF55961">
    <property type="entry name" value="Bet v1-like"/>
    <property type="match status" value="1"/>
</dbReference>
<evidence type="ECO:0000259" key="10">
    <source>
        <dbReference type="PROSITE" id="PS50848"/>
    </source>
</evidence>
<dbReference type="GO" id="GO:0008289">
    <property type="term" value="F:lipid binding"/>
    <property type="evidence" value="ECO:0007669"/>
    <property type="project" value="InterPro"/>
</dbReference>
<name>H3AJH1_LATCH</name>
<feature type="domain" description="HotDog ACOT-type" evidence="11">
    <location>
        <begin position="29"/>
        <end position="141"/>
    </location>
</feature>
<dbReference type="Pfam" id="PF01852">
    <property type="entry name" value="START"/>
    <property type="match status" value="1"/>
</dbReference>
<dbReference type="PANTHER" id="PTHR11049">
    <property type="entry name" value="ACYL COENZYME A THIOESTER HYDROLASE"/>
    <property type="match status" value="1"/>
</dbReference>
<dbReference type="KEGG" id="lcm:102361204"/>
<dbReference type="Ensembl" id="ENSLACT00000009868.2">
    <property type="protein sequence ID" value="ENSLACP00000009792.2"/>
    <property type="gene ID" value="ENSLACG00000008635.2"/>
</dbReference>
<keyword evidence="6" id="KW-0677">Repeat</keyword>
<dbReference type="InterPro" id="IPR029069">
    <property type="entry name" value="HotDog_dom_sf"/>
</dbReference>
<dbReference type="eggNOG" id="KOG2763">
    <property type="taxonomic scope" value="Eukaryota"/>
</dbReference>
<evidence type="ECO:0000256" key="5">
    <source>
        <dbReference type="ARBA" id="ARBA00022490"/>
    </source>
</evidence>
<dbReference type="GO" id="GO:0003986">
    <property type="term" value="F:acetyl-CoA hydrolase activity"/>
    <property type="evidence" value="ECO:0007669"/>
    <property type="project" value="TreeGrafter"/>
</dbReference>
<dbReference type="SMART" id="SM00234">
    <property type="entry name" value="START"/>
    <property type="match status" value="1"/>
</dbReference>
<dbReference type="FunCoup" id="H3AJH1">
    <property type="interactions" value="92"/>
</dbReference>
<dbReference type="InterPro" id="IPR006683">
    <property type="entry name" value="Thioestr_dom"/>
</dbReference>
<dbReference type="UniPathway" id="UPA00199"/>
<dbReference type="EMBL" id="AFYH01161070">
    <property type="status" value="NOT_ANNOTATED_CDS"/>
    <property type="molecule type" value="Genomic_DNA"/>
</dbReference>
<dbReference type="GO" id="GO:0006084">
    <property type="term" value="P:acetyl-CoA metabolic process"/>
    <property type="evidence" value="ECO:0007669"/>
    <property type="project" value="TreeGrafter"/>
</dbReference>
<dbReference type="PROSITE" id="PS51770">
    <property type="entry name" value="HOTDOG_ACOT"/>
    <property type="match status" value="2"/>
</dbReference>
<reference evidence="12" key="3">
    <citation type="submission" date="2025-09" db="UniProtKB">
        <authorList>
            <consortium name="Ensembl"/>
        </authorList>
    </citation>
    <scope>IDENTIFICATION</scope>
</reference>
<organism evidence="12 13">
    <name type="scientific">Latimeria chalumnae</name>
    <name type="common">Coelacanth</name>
    <dbReference type="NCBI Taxonomy" id="7897"/>
    <lineage>
        <taxon>Eukaryota</taxon>
        <taxon>Metazoa</taxon>
        <taxon>Chordata</taxon>
        <taxon>Craniata</taxon>
        <taxon>Vertebrata</taxon>
        <taxon>Euteleostomi</taxon>
        <taxon>Coelacanthiformes</taxon>
        <taxon>Coelacanthidae</taxon>
        <taxon>Latimeria</taxon>
    </lineage>
</organism>
<dbReference type="GO" id="GO:0052689">
    <property type="term" value="F:carboxylic ester hydrolase activity"/>
    <property type="evidence" value="ECO:0007669"/>
    <property type="project" value="UniProtKB-KW"/>
</dbReference>
<dbReference type="InterPro" id="IPR023393">
    <property type="entry name" value="START-like_dom_sf"/>
</dbReference>
<keyword evidence="8" id="KW-0276">Fatty acid metabolism</keyword>
<dbReference type="CDD" id="cd03442">
    <property type="entry name" value="BFIT_BACH"/>
    <property type="match status" value="2"/>
</dbReference>
<comment type="subcellular location">
    <subcellularLocation>
        <location evidence="2">Cytoplasm</location>
    </subcellularLocation>
</comment>
<dbReference type="GeneTree" id="ENSGT00940000160328"/>
<evidence type="ECO:0000256" key="8">
    <source>
        <dbReference type="ARBA" id="ARBA00022832"/>
    </source>
</evidence>
<evidence type="ECO:0000256" key="4">
    <source>
        <dbReference type="ARBA" id="ARBA00022487"/>
    </source>
</evidence>
<comment type="catalytic activity">
    <reaction evidence="1">
        <text>butanoyl-CoA + H2O = butanoate + CoA + H(+)</text>
        <dbReference type="Rhea" id="RHEA:40111"/>
        <dbReference type="ChEBI" id="CHEBI:15377"/>
        <dbReference type="ChEBI" id="CHEBI:15378"/>
        <dbReference type="ChEBI" id="CHEBI:17968"/>
        <dbReference type="ChEBI" id="CHEBI:57287"/>
        <dbReference type="ChEBI" id="CHEBI:57371"/>
    </reaction>
    <physiologicalReaction direction="left-to-right" evidence="1">
        <dbReference type="Rhea" id="RHEA:40112"/>
    </physiologicalReaction>
</comment>
<proteinExistence type="predicted"/>
<feature type="domain" description="HotDog ACOT-type" evidence="11">
    <location>
        <begin position="202"/>
        <end position="317"/>
    </location>
</feature>
<dbReference type="Proteomes" id="UP000008672">
    <property type="component" value="Unassembled WGS sequence"/>
</dbReference>
<dbReference type="InterPro" id="IPR040170">
    <property type="entry name" value="Cytosol_ACT"/>
</dbReference>
<dbReference type="FunFam" id="3.10.129.10:FF:000011">
    <property type="entry name" value="Acyl-coenzyme A thioesterase 11"/>
    <property type="match status" value="1"/>
</dbReference>
<evidence type="ECO:0000256" key="7">
    <source>
        <dbReference type="ARBA" id="ARBA00022801"/>
    </source>
</evidence>
<dbReference type="FunFam" id="3.10.129.10:FF:000029">
    <property type="entry name" value="Acyl-CoA thioesterase 12"/>
    <property type="match status" value="1"/>
</dbReference>
<dbReference type="Gene3D" id="3.30.530.20">
    <property type="match status" value="1"/>
</dbReference>
<keyword evidence="5" id="KW-0963">Cytoplasm</keyword>
<dbReference type="EMBL" id="AFYH01161068">
    <property type="status" value="NOT_ANNOTATED_CDS"/>
    <property type="molecule type" value="Genomic_DNA"/>
</dbReference>
<keyword evidence="7" id="KW-0378">Hydrolase</keyword>
<dbReference type="InParanoid" id="H3AJH1"/>
<dbReference type="Pfam" id="PF03061">
    <property type="entry name" value="4HBT"/>
    <property type="match status" value="2"/>
</dbReference>
<keyword evidence="9" id="KW-0443">Lipid metabolism</keyword>